<name>A0A433S9L3_9BURK</name>
<keyword evidence="6" id="KW-0472">Membrane</keyword>
<dbReference type="Gene3D" id="1.20.120.20">
    <property type="entry name" value="Apolipoprotein"/>
    <property type="match status" value="1"/>
</dbReference>
<dbReference type="SUPFAM" id="SSF58113">
    <property type="entry name" value="Apolipoprotein A-I"/>
    <property type="match status" value="1"/>
</dbReference>
<evidence type="ECO:0000313" key="8">
    <source>
        <dbReference type="Proteomes" id="UP000286947"/>
    </source>
</evidence>
<keyword evidence="8" id="KW-1185">Reference proteome</keyword>
<dbReference type="RefSeq" id="WP_239442606.1">
    <property type="nucleotide sequence ID" value="NZ_PQSP01000013.1"/>
</dbReference>
<proteinExistence type="inferred from homology"/>
<keyword evidence="3 5" id="KW-0175">Coiled coil</keyword>
<feature type="transmembrane region" description="Helical" evidence="6">
    <location>
        <begin position="6"/>
        <end position="26"/>
    </location>
</feature>
<evidence type="ECO:0000256" key="2">
    <source>
        <dbReference type="ARBA" id="ARBA00009840"/>
    </source>
</evidence>
<keyword evidence="6" id="KW-1133">Transmembrane helix</keyword>
<dbReference type="PANTHER" id="PTHR30563:SF0">
    <property type="entry name" value="DNA RECOMBINATION PROTEIN RMUC"/>
    <property type="match status" value="1"/>
</dbReference>
<keyword evidence="4" id="KW-0233">DNA recombination</keyword>
<keyword evidence="6" id="KW-0812">Transmembrane</keyword>
<comment type="function">
    <text evidence="1">Involved in DNA recombination.</text>
</comment>
<reference evidence="7 8" key="1">
    <citation type="submission" date="2018-01" db="EMBL/GenBank/DDBJ databases">
        <title>Saezia sanguinis gen. nov., sp. nov., in the order Burkholderiales isolated from human blood.</title>
        <authorList>
            <person name="Medina-Pascual M.J."/>
            <person name="Valdezate S."/>
            <person name="Monzon S."/>
            <person name="Cuesta I."/>
            <person name="Carrasco G."/>
            <person name="Villalon P."/>
            <person name="Saez-Nieto J.A."/>
        </authorList>
    </citation>
    <scope>NUCLEOTIDE SEQUENCE [LARGE SCALE GENOMIC DNA]</scope>
    <source>
        <strain evidence="7 8">CNM695-12</strain>
    </source>
</reference>
<gene>
    <name evidence="7" type="ORF">CUZ56_02991</name>
</gene>
<comment type="similarity">
    <text evidence="2">Belongs to the RmuC family.</text>
</comment>
<dbReference type="PANTHER" id="PTHR30563">
    <property type="entry name" value="DNA RECOMBINATION PROTEIN RMUC"/>
    <property type="match status" value="1"/>
</dbReference>
<evidence type="ECO:0000256" key="4">
    <source>
        <dbReference type="ARBA" id="ARBA00023172"/>
    </source>
</evidence>
<dbReference type="EMBL" id="PQSP01000013">
    <property type="protein sequence ID" value="RUS65410.1"/>
    <property type="molecule type" value="Genomic_DNA"/>
</dbReference>
<comment type="caution">
    <text evidence="7">The sequence shown here is derived from an EMBL/GenBank/DDBJ whole genome shotgun (WGS) entry which is preliminary data.</text>
</comment>
<sequence>MDTLYILWGLMALAGLSLLLLLWLLVKSTRQPTLEQLMQLSQTSQAENDRIRQDLGQLITECARLEREELGQNMQRLIQQMVTYQAEAARNQSASFESVINQIAAGQRALSETLARQFEQTVEMNTKRMQDVRTTLDEQLQEVRQVMTQHLTQLQASNETKLEEMRRTVDEKLHDTLEKRVSESFKQVAQRLEQVHRGLGEMQQLAQGVGDLKHLLTNVKTRGVFGEVQLGQLLEQVLTPEQYKAQAMIKPGQRDAVDFAIALPGKGDEDQPCWLPIDAKFPTEDYERLLYAQQQADAVGADAAGKALEQRIRQEAKSIAEKYIAAPYTTDFAIMFLPTEGLYAEVLRRPGLIEMLQRQHHVTIAGPTTLLALLNSLQMGFRTLALEQRSAEVWKVLGAVKTEFGKFGGVLSKMHDQLQTVSKTIDAAQTRTRVMNRALKHVEALPAEQLHQVLPAGADMVEEDNGLLPDEPR</sequence>
<feature type="coiled-coil region" evidence="5">
    <location>
        <begin position="34"/>
        <end position="87"/>
    </location>
</feature>
<evidence type="ECO:0000256" key="5">
    <source>
        <dbReference type="SAM" id="Coils"/>
    </source>
</evidence>
<organism evidence="7 8">
    <name type="scientific">Saezia sanguinis</name>
    <dbReference type="NCBI Taxonomy" id="1965230"/>
    <lineage>
        <taxon>Bacteria</taxon>
        <taxon>Pseudomonadati</taxon>
        <taxon>Pseudomonadota</taxon>
        <taxon>Betaproteobacteria</taxon>
        <taxon>Burkholderiales</taxon>
        <taxon>Saeziaceae</taxon>
        <taxon>Saezia</taxon>
    </lineage>
</organism>
<evidence type="ECO:0000256" key="6">
    <source>
        <dbReference type="SAM" id="Phobius"/>
    </source>
</evidence>
<evidence type="ECO:0000256" key="3">
    <source>
        <dbReference type="ARBA" id="ARBA00023054"/>
    </source>
</evidence>
<accession>A0A433S9L3</accession>
<dbReference type="InterPro" id="IPR003798">
    <property type="entry name" value="DNA_recombination_RmuC"/>
</dbReference>
<dbReference type="Proteomes" id="UP000286947">
    <property type="component" value="Unassembled WGS sequence"/>
</dbReference>
<dbReference type="Pfam" id="PF02646">
    <property type="entry name" value="RmuC"/>
    <property type="match status" value="1"/>
</dbReference>
<protein>
    <recommendedName>
        <fullName evidence="9">DNA recombination protein RmuC</fullName>
    </recommendedName>
</protein>
<dbReference type="AlphaFoldDB" id="A0A433S9L3"/>
<dbReference type="GO" id="GO:0006310">
    <property type="term" value="P:DNA recombination"/>
    <property type="evidence" value="ECO:0007669"/>
    <property type="project" value="UniProtKB-KW"/>
</dbReference>
<evidence type="ECO:0000256" key="1">
    <source>
        <dbReference type="ARBA" id="ARBA00003416"/>
    </source>
</evidence>
<evidence type="ECO:0008006" key="9">
    <source>
        <dbReference type="Google" id="ProtNLM"/>
    </source>
</evidence>
<evidence type="ECO:0000313" key="7">
    <source>
        <dbReference type="EMBL" id="RUS65410.1"/>
    </source>
</evidence>